<dbReference type="OrthoDB" id="10257301at2759"/>
<dbReference type="SUPFAM" id="SSF50978">
    <property type="entry name" value="WD40 repeat-like"/>
    <property type="match status" value="1"/>
</dbReference>
<keyword evidence="1" id="KW-0853">WD repeat</keyword>
<name>A0A448WYU5_9PLAT</name>
<gene>
    <name evidence="2" type="ORF">PXEA_LOCUS16964</name>
</gene>
<sequence>MICQSLDNQLVVFNVFAGFKRVRKKLFRGQMVSGYACQPDMSPDMRYVISGDGDGNLVLWDWKTTRLLTKWKAHDGVCINAAWLPRETSKIVTCGWDGHIKLWD</sequence>
<dbReference type="InterPro" id="IPR032847">
    <property type="entry name" value="PRPF17"/>
</dbReference>
<dbReference type="PANTHER" id="PTHR43979">
    <property type="entry name" value="PRE-MRNA-PROCESSING FACTOR 17"/>
    <property type="match status" value="1"/>
</dbReference>
<organism evidence="2 3">
    <name type="scientific">Protopolystoma xenopodis</name>
    <dbReference type="NCBI Taxonomy" id="117903"/>
    <lineage>
        <taxon>Eukaryota</taxon>
        <taxon>Metazoa</taxon>
        <taxon>Spiralia</taxon>
        <taxon>Lophotrochozoa</taxon>
        <taxon>Platyhelminthes</taxon>
        <taxon>Monogenea</taxon>
        <taxon>Polyopisthocotylea</taxon>
        <taxon>Polystomatidea</taxon>
        <taxon>Polystomatidae</taxon>
        <taxon>Protopolystoma</taxon>
    </lineage>
</organism>
<dbReference type="Proteomes" id="UP000784294">
    <property type="component" value="Unassembled WGS sequence"/>
</dbReference>
<dbReference type="PROSITE" id="PS50294">
    <property type="entry name" value="WD_REPEATS_REGION"/>
    <property type="match status" value="1"/>
</dbReference>
<dbReference type="AlphaFoldDB" id="A0A448WYU5"/>
<dbReference type="GO" id="GO:0003729">
    <property type="term" value="F:mRNA binding"/>
    <property type="evidence" value="ECO:0007669"/>
    <property type="project" value="TreeGrafter"/>
</dbReference>
<accession>A0A448WYU5</accession>
<dbReference type="EMBL" id="CAAALY010062419">
    <property type="protein sequence ID" value="VEL23524.1"/>
    <property type="molecule type" value="Genomic_DNA"/>
</dbReference>
<dbReference type="InterPro" id="IPR001680">
    <property type="entry name" value="WD40_rpt"/>
</dbReference>
<dbReference type="GO" id="GO:0000398">
    <property type="term" value="P:mRNA splicing, via spliceosome"/>
    <property type="evidence" value="ECO:0007669"/>
    <property type="project" value="InterPro"/>
</dbReference>
<dbReference type="Gene3D" id="2.130.10.10">
    <property type="entry name" value="YVTN repeat-like/Quinoprotein amine dehydrogenase"/>
    <property type="match status" value="1"/>
</dbReference>
<dbReference type="InterPro" id="IPR015943">
    <property type="entry name" value="WD40/YVTN_repeat-like_dom_sf"/>
</dbReference>
<evidence type="ECO:0000256" key="1">
    <source>
        <dbReference type="PROSITE-ProRule" id="PRU00221"/>
    </source>
</evidence>
<dbReference type="Pfam" id="PF00400">
    <property type="entry name" value="WD40"/>
    <property type="match status" value="2"/>
</dbReference>
<proteinExistence type="predicted"/>
<dbReference type="PROSITE" id="PS50082">
    <property type="entry name" value="WD_REPEATS_2"/>
    <property type="match status" value="2"/>
</dbReference>
<feature type="repeat" description="WD" evidence="1">
    <location>
        <begin position="71"/>
        <end position="104"/>
    </location>
</feature>
<evidence type="ECO:0000313" key="3">
    <source>
        <dbReference type="Proteomes" id="UP000784294"/>
    </source>
</evidence>
<keyword evidence="3" id="KW-1185">Reference proteome</keyword>
<dbReference type="InterPro" id="IPR036322">
    <property type="entry name" value="WD40_repeat_dom_sf"/>
</dbReference>
<evidence type="ECO:0000313" key="2">
    <source>
        <dbReference type="EMBL" id="VEL23524.1"/>
    </source>
</evidence>
<reference evidence="2" key="1">
    <citation type="submission" date="2018-11" db="EMBL/GenBank/DDBJ databases">
        <authorList>
            <consortium name="Pathogen Informatics"/>
        </authorList>
    </citation>
    <scope>NUCLEOTIDE SEQUENCE</scope>
</reference>
<dbReference type="PANTHER" id="PTHR43979:SF1">
    <property type="entry name" value="PRE-MRNA-PROCESSING FACTOR 17"/>
    <property type="match status" value="1"/>
</dbReference>
<feature type="repeat" description="WD" evidence="1">
    <location>
        <begin position="42"/>
        <end position="70"/>
    </location>
</feature>
<protein>
    <submittedName>
        <fullName evidence="2">Uncharacterized protein</fullName>
    </submittedName>
</protein>
<dbReference type="GO" id="GO:0071013">
    <property type="term" value="C:catalytic step 2 spliceosome"/>
    <property type="evidence" value="ECO:0007669"/>
    <property type="project" value="InterPro"/>
</dbReference>
<dbReference type="SMART" id="SM00320">
    <property type="entry name" value="WD40"/>
    <property type="match status" value="2"/>
</dbReference>
<comment type="caution">
    <text evidence="2">The sequence shown here is derived from an EMBL/GenBank/DDBJ whole genome shotgun (WGS) entry which is preliminary data.</text>
</comment>